<dbReference type="Gene3D" id="1.25.40.10">
    <property type="entry name" value="Tetratricopeptide repeat domain"/>
    <property type="match status" value="3"/>
</dbReference>
<evidence type="ECO:0000256" key="5">
    <source>
        <dbReference type="ARBA" id="ARBA00022679"/>
    </source>
</evidence>
<dbReference type="RefSeq" id="WP_275230712.1">
    <property type="nucleotide sequence ID" value="NZ_JARESE010000090.1"/>
</dbReference>
<evidence type="ECO:0000259" key="10">
    <source>
        <dbReference type="Pfam" id="PF13844"/>
    </source>
</evidence>
<dbReference type="Pfam" id="PF13844">
    <property type="entry name" value="Glyco_transf_41"/>
    <property type="match status" value="2"/>
</dbReference>
<dbReference type="PANTHER" id="PTHR44998:SF1">
    <property type="entry name" value="UDP-N-ACETYLGLUCOSAMINE--PEPTIDE N-ACETYLGLUCOSAMINYLTRANSFERASE 110 KDA SUBUNIT"/>
    <property type="match status" value="1"/>
</dbReference>
<feature type="domain" description="O-GlcNAc transferase C-terminal" evidence="10">
    <location>
        <begin position="374"/>
        <end position="531"/>
    </location>
</feature>
<keyword evidence="12" id="KW-1185">Reference proteome</keyword>
<dbReference type="SMART" id="SM00028">
    <property type="entry name" value="TPR"/>
    <property type="match status" value="7"/>
</dbReference>
<evidence type="ECO:0000256" key="8">
    <source>
        <dbReference type="PROSITE-ProRule" id="PRU00339"/>
    </source>
</evidence>
<evidence type="ECO:0000313" key="12">
    <source>
        <dbReference type="Proteomes" id="UP001216253"/>
    </source>
</evidence>
<feature type="repeat" description="TPR" evidence="8">
    <location>
        <begin position="122"/>
        <end position="155"/>
    </location>
</feature>
<name>A0ABT5WXL1_9SPHN</name>
<dbReference type="Pfam" id="PF13432">
    <property type="entry name" value="TPR_16"/>
    <property type="match status" value="3"/>
</dbReference>
<protein>
    <recommendedName>
        <fullName evidence="3">protein O-GlcNAc transferase</fullName>
        <ecNumber evidence="3">2.4.1.255</ecNumber>
    </recommendedName>
</protein>
<dbReference type="EC" id="2.4.1.255" evidence="3"/>
<dbReference type="PANTHER" id="PTHR44998">
    <property type="match status" value="1"/>
</dbReference>
<dbReference type="InterPro" id="IPR029489">
    <property type="entry name" value="OGT/SEC/SPY_C"/>
</dbReference>
<dbReference type="InterPro" id="IPR011990">
    <property type="entry name" value="TPR-like_helical_dom_sf"/>
</dbReference>
<evidence type="ECO:0000313" key="11">
    <source>
        <dbReference type="EMBL" id="MDE8654591.1"/>
    </source>
</evidence>
<evidence type="ECO:0000256" key="9">
    <source>
        <dbReference type="SAM" id="MobiDB-lite"/>
    </source>
</evidence>
<comment type="pathway">
    <text evidence="1">Protein modification; protein glycosylation.</text>
</comment>
<dbReference type="PROSITE" id="PS50005">
    <property type="entry name" value="TPR"/>
    <property type="match status" value="4"/>
</dbReference>
<evidence type="ECO:0000256" key="3">
    <source>
        <dbReference type="ARBA" id="ARBA00011970"/>
    </source>
</evidence>
<dbReference type="EMBL" id="JARESE010000090">
    <property type="protein sequence ID" value="MDE8654591.1"/>
    <property type="molecule type" value="Genomic_DNA"/>
</dbReference>
<evidence type="ECO:0000256" key="4">
    <source>
        <dbReference type="ARBA" id="ARBA00022676"/>
    </source>
</evidence>
<evidence type="ECO:0000256" key="2">
    <source>
        <dbReference type="ARBA" id="ARBA00005386"/>
    </source>
</evidence>
<dbReference type="SUPFAM" id="SSF48452">
    <property type="entry name" value="TPR-like"/>
    <property type="match status" value="1"/>
</dbReference>
<dbReference type="Gene3D" id="3.40.50.11380">
    <property type="match status" value="1"/>
</dbReference>
<feature type="repeat" description="TPR" evidence="8">
    <location>
        <begin position="224"/>
        <end position="257"/>
    </location>
</feature>
<gene>
    <name evidence="11" type="ORF">PYV00_23110</name>
</gene>
<dbReference type="InterPro" id="IPR019734">
    <property type="entry name" value="TPR_rpt"/>
</dbReference>
<keyword evidence="4" id="KW-0328">Glycosyltransferase</keyword>
<feature type="region of interest" description="Disordered" evidence="9">
    <location>
        <begin position="738"/>
        <end position="761"/>
    </location>
</feature>
<proteinExistence type="inferred from homology"/>
<feature type="repeat" description="TPR" evidence="8">
    <location>
        <begin position="190"/>
        <end position="223"/>
    </location>
</feature>
<evidence type="ECO:0000256" key="7">
    <source>
        <dbReference type="ARBA" id="ARBA00022803"/>
    </source>
</evidence>
<keyword evidence="7 8" id="KW-0802">TPR repeat</keyword>
<comment type="caution">
    <text evidence="11">The sequence shown here is derived from an EMBL/GenBank/DDBJ whole genome shotgun (WGS) entry which is preliminary data.</text>
</comment>
<feature type="domain" description="O-GlcNAc transferase C-terminal" evidence="10">
    <location>
        <begin position="540"/>
        <end position="723"/>
    </location>
</feature>
<feature type="repeat" description="TPR" evidence="8">
    <location>
        <begin position="156"/>
        <end position="189"/>
    </location>
</feature>
<keyword evidence="6" id="KW-0677">Repeat</keyword>
<keyword evidence="5" id="KW-0808">Transferase</keyword>
<dbReference type="Gene3D" id="3.40.50.2000">
    <property type="entry name" value="Glycogen Phosphorylase B"/>
    <property type="match status" value="1"/>
</dbReference>
<dbReference type="Proteomes" id="UP001216253">
    <property type="component" value="Unassembled WGS sequence"/>
</dbReference>
<evidence type="ECO:0000256" key="1">
    <source>
        <dbReference type="ARBA" id="ARBA00004922"/>
    </source>
</evidence>
<reference evidence="11 12" key="1">
    <citation type="submission" date="2023-03" db="EMBL/GenBank/DDBJ databases">
        <title>NovoSphingobium album sp. nov. isolated from polycyclic aromatic hydrocarbons- and heavy-metal polluted soil.</title>
        <authorList>
            <person name="Liu Z."/>
            <person name="Wang K."/>
        </authorList>
    </citation>
    <scope>NUCLEOTIDE SEQUENCE [LARGE SCALE GENOMIC DNA]</scope>
    <source>
        <strain evidence="11 12">H3SJ31-1</strain>
    </source>
</reference>
<accession>A0ABT5WXL1</accession>
<comment type="similarity">
    <text evidence="2">Belongs to the glycosyltransferase 41 family. O-GlcNAc transferase subfamily.</text>
</comment>
<sequence>MGQLDILFVKARAAEKRSEAELARGIYQDVLTRFPANARARKGLAALAAAREPGPADMADLLASYRGGDHAGAVRAGEVLAARWPRSHTVPNLIGAAWLALGDHPAAEQAFRRAIAHNDAHPAGHSNLGIALRRQGRLTEAESAFREGMARDPGHADARLNCASLLQQQGRDDESAALYQEALRIRPDAIDGLFNLGTLHTRANRHEAARQCFAAVTRLQPGHGEAFTNLGGALLTLGQAAEAITAFEAAARLNPREVLPLVNWAKALVLADALPEAIAAFGEALARDPFDAGTRLHKLHQQAQICDFTAYEEFAELPLEAACGGFGANVATIASPFAALAFLDDPARQLRAARAYASATYPAPVPRPVPRARDEGGRIRVGYVTADFHDHATLRLMAGLLREHDRAAFEIRVYSYGPDRDSALRREALGHLDAFTDLAAMGDAEAAALIRADALDIAVDLKGHTRGSRAGLFALGLAPVQIAYLGYPGTMGHPAFDYLVADPVVVPEDMARFYDEKLIRLPASYQPNDDRRAIAPCPAGRAAHGLPGQAFVFCCFNHTYKIGPREWEIWMRLLRECEGSVLWLLRSHAAAEANLRREAAARGVDPARIVFAPKLPQAEHLGRMALADLFLDTFAVNAHTTASDALWTGLPLLTLPGRSFVARVGASLLRAIGLPELIAADESAYFAMARDLAHDAGALAALRRKLAENRHTAPLYDSAGYAHAFEAGLREADRRRRAGLAPDDITLSPPPRTPLPASEAA</sequence>
<evidence type="ECO:0000256" key="6">
    <source>
        <dbReference type="ARBA" id="ARBA00022737"/>
    </source>
</evidence>
<organism evidence="11 12">
    <name type="scientific">Novosphingobium album</name>
    <name type="common">ex Liu et al. 2023</name>
    <dbReference type="NCBI Taxonomy" id="3031130"/>
    <lineage>
        <taxon>Bacteria</taxon>
        <taxon>Pseudomonadati</taxon>
        <taxon>Pseudomonadota</taxon>
        <taxon>Alphaproteobacteria</taxon>
        <taxon>Sphingomonadales</taxon>
        <taxon>Sphingomonadaceae</taxon>
        <taxon>Novosphingobium</taxon>
    </lineage>
</organism>